<keyword evidence="2" id="KW-1185">Reference proteome</keyword>
<sequence>MNGHAYQSRRIVPQLVLTRVFNRIVRVTHRLVGFGAEGPPEPLPWAELATERTLRRIARQAEAQFDPVAEGRPAR</sequence>
<dbReference type="RefSeq" id="WP_259867102.1">
    <property type="nucleotide sequence ID" value="NZ_BAAAST010000127.1"/>
</dbReference>
<dbReference type="EMBL" id="CP073720">
    <property type="protein sequence ID" value="UWP87175.1"/>
    <property type="molecule type" value="Genomic_DNA"/>
</dbReference>
<reference evidence="1" key="2">
    <citation type="submission" date="2022-09" db="EMBL/GenBank/DDBJ databases">
        <title>Biosynthetic gene clusters of Dactylosporangioum fulvum.</title>
        <authorList>
            <person name="Caradec T."/>
        </authorList>
    </citation>
    <scope>NUCLEOTIDE SEQUENCE</scope>
    <source>
        <strain evidence="1">NRRL B-16292</strain>
    </source>
</reference>
<reference evidence="1" key="1">
    <citation type="submission" date="2021-04" db="EMBL/GenBank/DDBJ databases">
        <authorList>
            <person name="Hartkoorn R.C."/>
            <person name="Beaudoing E."/>
            <person name="Hot D."/>
        </authorList>
    </citation>
    <scope>NUCLEOTIDE SEQUENCE</scope>
    <source>
        <strain evidence="1">NRRL B-16292</strain>
    </source>
</reference>
<organism evidence="1 2">
    <name type="scientific">Dactylosporangium fulvum</name>
    <dbReference type="NCBI Taxonomy" id="53359"/>
    <lineage>
        <taxon>Bacteria</taxon>
        <taxon>Bacillati</taxon>
        <taxon>Actinomycetota</taxon>
        <taxon>Actinomycetes</taxon>
        <taxon>Micromonosporales</taxon>
        <taxon>Micromonosporaceae</taxon>
        <taxon>Dactylosporangium</taxon>
    </lineage>
</organism>
<name>A0ABY5WAT9_9ACTN</name>
<protein>
    <submittedName>
        <fullName evidence="1">Uncharacterized protein</fullName>
    </submittedName>
</protein>
<evidence type="ECO:0000313" key="2">
    <source>
        <dbReference type="Proteomes" id="UP001059617"/>
    </source>
</evidence>
<gene>
    <name evidence="1" type="ORF">Dfulv_24215</name>
</gene>
<evidence type="ECO:0000313" key="1">
    <source>
        <dbReference type="EMBL" id="UWP87175.1"/>
    </source>
</evidence>
<proteinExistence type="predicted"/>
<dbReference type="Proteomes" id="UP001059617">
    <property type="component" value="Chromosome"/>
</dbReference>
<accession>A0ABY5WAT9</accession>